<evidence type="ECO:0000256" key="1">
    <source>
        <dbReference type="SAM" id="Coils"/>
    </source>
</evidence>
<proteinExistence type="predicted"/>
<feature type="region of interest" description="Disordered" evidence="2">
    <location>
        <begin position="913"/>
        <end position="1221"/>
    </location>
</feature>
<feature type="compositionally biased region" description="Polar residues" evidence="2">
    <location>
        <begin position="952"/>
        <end position="962"/>
    </location>
</feature>
<evidence type="ECO:0000256" key="2">
    <source>
        <dbReference type="SAM" id="MobiDB-lite"/>
    </source>
</evidence>
<accession>A0A0G4HSK3</accession>
<protein>
    <submittedName>
        <fullName evidence="3">Uncharacterized protein</fullName>
    </submittedName>
</protein>
<reference evidence="3" key="1">
    <citation type="submission" date="2014-11" db="EMBL/GenBank/DDBJ databases">
        <authorList>
            <person name="Otto D Thomas"/>
            <person name="Naeem Raeece"/>
        </authorList>
    </citation>
    <scope>NUCLEOTIDE SEQUENCE</scope>
</reference>
<keyword evidence="1" id="KW-0175">Coiled coil</keyword>
<sequence length="1694" mass="188589">MRKQTTKGPAFTGAYTATAAAQQRRASQIEETDEAIINSLADYHSHVRQVLLARKREEDRMLKEELEELAAINKEAEELREVMEGHKDTPNQAIDADTLLEILAEKERLRLEKENGPKPANRKQIVEAAQEAKARRLSAQMEEKHRRASVVLDKVKSRRQSYLETRAAAFDAYRDAIRQSVCEPMETANVEANAAELRREYRARMQKFLKSRNLKARRKARAIGDSILKRVEKAKAMRSSNDREIMKDLEYKIGRKDKRREFLEHDRKSRLTHLVVSRYAEGMKALRKQRLRKARFAAIRKLMASTLRRGAPARSVFVSKKQRLTRAAQQGELNFQRSLAVLSELGFADEFPDPAKVAEAEAAAAAAAGYARKRDPNVLPTLDQQDRQRLEGGGRGVGGASRRQKRRGRQGRRRGAAGGGTETGGDSSRRRGAHDQPLMRLEVKALGVMAEAAPYLRPAIQMAGQPPVQKSVWDIKVPTPRLSVVNTLTKHHRKRMAFLQRQKRITAMNDAVLRAQKEAAHRILDQQKHAGPGWRRAGPEVHLGTDLHLSQRRASTVQKIENRRASQNYDEIERKEKGIEQRWKEAAARREEGLLLRRTRASRQAIWARKAAKKRQYLKEKRSEKDDVQLKRKAEIVAESAGRLGEQQRALKVVMQKRAKKALIRKSEATRRRLELEDLAVRKLAAKITRKGEMARNRRDGVVRVKLMRLQDEAVARHRRSERCLAVRSISPLDIAARLMPDPESFLIAVRPNAKRAQPLPLPQPYATLHSLHPDTPVRKLAAKITRKGEMARNRRDGVVRVKLMRLQDEAVARHRRSERCLAVRSISPLDIAARLMPDPESFLIAVRPNAKRAQPLPLPQPYATLHSLHPDTRAGFLKRRVSVLRRRILDSLMAGGSGDDQKIARAHSIATKNRLFDPDEEEEPEAADNEAEAQQQLTPKTPRAALAFSPLRSNVRTSLSPERTRQQQNQAARGRGKGDTSSERESRSAFPNERSGTDVKSLRASRSFATALDQLDASSSSEESKPSMAASFVTSGRQSRMTSRAMSRASHGDLSTPDENGTGEKTLVSGEEDLDPPPSQTVTSSPIPEKPSPLGSSPLQPTVSPSLSGTGPPDSQQAPSPVLQSTTGGVLKDPGLRVNLDAGGAASNQVTPMAPKSVQMSPTAIEVGRRNSMTQTNPPDSKLSSSKAGGFFRRRSHRSETTEPDGDTVAGEREGGAGAGGDAAVLATRAYWGVYEGDADISSGFSLTSTCRRSKFAGFLRTTQDPHGTTQGSRLVPMHQQSLRSHMSLPSLTEEPQNNLNRSNSQHMQTTKLVPSSRKSRRPTVSLKERLGAAAPFEDPDSHALAQKTTVRKELLQSYATFFQEEIDKEDSKPASLLNEEIDAQPVPPQADTKAAGFRGDLTAMRRDRIQKTFDSVVQRYIATEFGTPHRKLPVVRPEDLGLPSMDVREEMQRLAARRELSDAEIFGADEIDDPSVFAWRRPRKELSTDGGGGLVDHDQAQEPHGVCSGLPSIQVGVTSLQKLKGALQSESKSMGSQHIFYLQAPNRLVTWHTDFKGAECVDNTVMNKFCKIGTGCYIESGCGFDTGNERRLEARYTPLGFTYANPIWGGLSTSVRINKASSTQKKEALLSSSSPVGFRFCQLDPERVEDQKRTRLIFANEMGDFDQKMCFQIVKVQCDDGRVCKGSIGIKV</sequence>
<feature type="compositionally biased region" description="Polar residues" evidence="2">
    <location>
        <begin position="1292"/>
        <end position="1315"/>
    </location>
</feature>
<evidence type="ECO:0000313" key="3">
    <source>
        <dbReference type="EMBL" id="CEM47374.1"/>
    </source>
</evidence>
<dbReference type="EMBL" id="CDMZ01003725">
    <property type="protein sequence ID" value="CEM47374.1"/>
    <property type="molecule type" value="Genomic_DNA"/>
</dbReference>
<feature type="coiled-coil region" evidence="1">
    <location>
        <begin position="52"/>
        <end position="89"/>
    </location>
</feature>
<organism evidence="3">
    <name type="scientific">Chromera velia CCMP2878</name>
    <dbReference type="NCBI Taxonomy" id="1169474"/>
    <lineage>
        <taxon>Eukaryota</taxon>
        <taxon>Sar</taxon>
        <taxon>Alveolata</taxon>
        <taxon>Colpodellida</taxon>
        <taxon>Chromeraceae</taxon>
        <taxon>Chromera</taxon>
    </lineage>
</organism>
<feature type="compositionally biased region" description="Polar residues" evidence="2">
    <location>
        <begin position="1172"/>
        <end position="1188"/>
    </location>
</feature>
<feature type="compositionally biased region" description="Basic residues" evidence="2">
    <location>
        <begin position="402"/>
        <end position="415"/>
    </location>
</feature>
<feature type="compositionally biased region" description="Acidic residues" evidence="2">
    <location>
        <begin position="919"/>
        <end position="932"/>
    </location>
</feature>
<feature type="region of interest" description="Disordered" evidence="2">
    <location>
        <begin position="1292"/>
        <end position="1326"/>
    </location>
</feature>
<feature type="compositionally biased region" description="Polar residues" evidence="2">
    <location>
        <begin position="1095"/>
        <end position="1129"/>
    </location>
</feature>
<feature type="compositionally biased region" description="Low complexity" evidence="2">
    <location>
        <begin position="1018"/>
        <end position="1050"/>
    </location>
</feature>
<dbReference type="VEuPathDB" id="CryptoDB:Cvel_8312"/>
<name>A0A0G4HSK3_9ALVE</name>
<feature type="compositionally biased region" description="Basic and acidic residues" evidence="2">
    <location>
        <begin position="977"/>
        <end position="988"/>
    </location>
</feature>
<feature type="region of interest" description="Disordered" evidence="2">
    <location>
        <begin position="376"/>
        <end position="437"/>
    </location>
</feature>
<gene>
    <name evidence="3" type="ORF">Cvel_8312</name>
</gene>